<proteinExistence type="inferred from homology"/>
<reference evidence="5 6" key="1">
    <citation type="submission" date="2016-10" db="EMBL/GenBank/DDBJ databases">
        <authorList>
            <person name="de Groot N.N."/>
        </authorList>
    </citation>
    <scope>NUCLEOTIDE SEQUENCE [LARGE SCALE GENOMIC DNA]</scope>
    <source>
        <strain evidence="5 6">D31d</strain>
    </source>
</reference>
<dbReference type="InterPro" id="IPR003959">
    <property type="entry name" value="ATPase_AAA_core"/>
</dbReference>
<dbReference type="RefSeq" id="WP_081352986.1">
    <property type="nucleotide sequence ID" value="NZ_FNRF01000004.1"/>
</dbReference>
<keyword evidence="3" id="KW-0067">ATP-binding</keyword>
<accession>A0A1H4DCF1</accession>
<name>A0A1H4DCF1_XYLRU</name>
<dbReference type="PANTHER" id="PTHR23073">
    <property type="entry name" value="26S PROTEASOME REGULATORY SUBUNIT"/>
    <property type="match status" value="1"/>
</dbReference>
<sequence>MTIGKKMRKPLRRLKIQEQTEMELQPDFIDDGQELTMLSAINSIVTLAEDSKLSTLFFEQADRFITYLSERQGISKMQAVLLSIFIESSASGNKADFSDIARYLDCNNVQVLQYKGEVDSLVRMGIIRMIKNNMNGDYDYAVASTLLESLSNNQPFQRKSYKGATEIQFFQHFYDITHLRYEEELSTELMLEEIKRLMDENPELSYVKSLCCIEMSEISRAVITHMCRHLVLTGTTSIPMNHLVFLFDAQHQKYDFDRMMSEGKHFLIREGWVENAFSEGFKDKDEYQLTAKACEFLLKDYNIKPTENKGCDVMQSNEIAIKQLFFANDVQRQLESLTELLSEEKYLGICNRLKERGLRQGFACLFYGEPGTGKTESVLQIARRTNRDIMQVNISEVKSMWVGESEKNIKAIFDRYRAVAKHSKHIPILLFNEADAIIGKRKEGAERSVDKMENSIQNIILQEMESLEGIMIATTNLVQNMDSAFERRFLYKVKFEKPELAQRTKIWQSMMPRLSANTAEKLASSFDFSGGQIENITRKCDIESILYGEDYITDEKIMQYCHEEKIVKKGCARIGFV</sequence>
<evidence type="ECO:0000313" key="5">
    <source>
        <dbReference type="EMBL" id="SEA70411.1"/>
    </source>
</evidence>
<dbReference type="AlphaFoldDB" id="A0A1H4DCF1"/>
<dbReference type="OrthoDB" id="7438987at2"/>
<dbReference type="EMBL" id="FNRF01000004">
    <property type="protein sequence ID" value="SEA70411.1"/>
    <property type="molecule type" value="Genomic_DNA"/>
</dbReference>
<evidence type="ECO:0000256" key="1">
    <source>
        <dbReference type="ARBA" id="ARBA00006914"/>
    </source>
</evidence>
<comment type="similarity">
    <text evidence="1">Belongs to the AAA ATPase family.</text>
</comment>
<dbReference type="InterPro" id="IPR003593">
    <property type="entry name" value="AAA+_ATPase"/>
</dbReference>
<dbReference type="SUPFAM" id="SSF52540">
    <property type="entry name" value="P-loop containing nucleoside triphosphate hydrolases"/>
    <property type="match status" value="1"/>
</dbReference>
<organism evidence="5 6">
    <name type="scientific">Xylanibacter ruminicola</name>
    <name type="common">Prevotella ruminicola</name>
    <dbReference type="NCBI Taxonomy" id="839"/>
    <lineage>
        <taxon>Bacteria</taxon>
        <taxon>Pseudomonadati</taxon>
        <taxon>Bacteroidota</taxon>
        <taxon>Bacteroidia</taxon>
        <taxon>Bacteroidales</taxon>
        <taxon>Prevotellaceae</taxon>
        <taxon>Xylanibacter</taxon>
    </lineage>
</organism>
<evidence type="ECO:0000256" key="3">
    <source>
        <dbReference type="ARBA" id="ARBA00022840"/>
    </source>
</evidence>
<keyword evidence="2" id="KW-0547">Nucleotide-binding</keyword>
<dbReference type="Pfam" id="PF00004">
    <property type="entry name" value="AAA"/>
    <property type="match status" value="1"/>
</dbReference>
<dbReference type="Gene3D" id="3.40.50.300">
    <property type="entry name" value="P-loop containing nucleotide triphosphate hydrolases"/>
    <property type="match status" value="1"/>
</dbReference>
<evidence type="ECO:0000256" key="2">
    <source>
        <dbReference type="ARBA" id="ARBA00022741"/>
    </source>
</evidence>
<evidence type="ECO:0000259" key="4">
    <source>
        <dbReference type="SMART" id="SM00382"/>
    </source>
</evidence>
<dbReference type="Proteomes" id="UP000182257">
    <property type="component" value="Unassembled WGS sequence"/>
</dbReference>
<dbReference type="GO" id="GO:0005524">
    <property type="term" value="F:ATP binding"/>
    <property type="evidence" value="ECO:0007669"/>
    <property type="project" value="UniProtKB-KW"/>
</dbReference>
<dbReference type="InterPro" id="IPR027417">
    <property type="entry name" value="P-loop_NTPase"/>
</dbReference>
<evidence type="ECO:0000313" key="6">
    <source>
        <dbReference type="Proteomes" id="UP000182257"/>
    </source>
</evidence>
<dbReference type="SMART" id="SM00382">
    <property type="entry name" value="AAA"/>
    <property type="match status" value="1"/>
</dbReference>
<dbReference type="CDD" id="cd19481">
    <property type="entry name" value="RecA-like_protease"/>
    <property type="match status" value="1"/>
</dbReference>
<protein>
    <submittedName>
        <fullName evidence="5">ATPase family associated with various cellular activities (AAA)</fullName>
    </submittedName>
</protein>
<gene>
    <name evidence="5" type="ORF">SAMN05216462_2242</name>
</gene>
<dbReference type="GO" id="GO:0016887">
    <property type="term" value="F:ATP hydrolysis activity"/>
    <property type="evidence" value="ECO:0007669"/>
    <property type="project" value="InterPro"/>
</dbReference>
<feature type="domain" description="AAA+ ATPase" evidence="4">
    <location>
        <begin position="360"/>
        <end position="499"/>
    </location>
</feature>
<dbReference type="InterPro" id="IPR050221">
    <property type="entry name" value="26S_Proteasome_ATPase"/>
</dbReference>